<keyword evidence="2" id="KW-1185">Reference proteome</keyword>
<proteinExistence type="predicted"/>
<comment type="caution">
    <text evidence="1">The sequence shown here is derived from an EMBL/GenBank/DDBJ whole genome shotgun (WGS) entry which is preliminary data.</text>
</comment>
<dbReference type="Gene3D" id="3.30.2020.40">
    <property type="entry name" value="Uncharacterised protein PF10387, DUF2442"/>
    <property type="match status" value="1"/>
</dbReference>
<evidence type="ECO:0000313" key="1">
    <source>
        <dbReference type="EMBL" id="KMJ46959.1"/>
    </source>
</evidence>
<sequence length="82" mass="9300">MTISAKSVRFDEYNMWVELSDARTLGVPLAWFPRLMHAPAIARENFELSPRGIHWDELDEDISVEGLLSGRGDITQQPHHAA</sequence>
<evidence type="ECO:0000313" key="2">
    <source>
        <dbReference type="Proteomes" id="UP000036277"/>
    </source>
</evidence>
<accession>A0A0J5FXJ0</accession>
<dbReference type="Pfam" id="PF10387">
    <property type="entry name" value="DUF2442"/>
    <property type="match status" value="1"/>
</dbReference>
<protein>
    <recommendedName>
        <fullName evidence="3">DUF2442 domain-containing protein</fullName>
    </recommendedName>
</protein>
<dbReference type="PATRIC" id="fig|880157.4.peg.197"/>
<dbReference type="STRING" id="880157.AB204_00885"/>
<reference evidence="1 2" key="1">
    <citation type="submission" date="2015-06" db="EMBL/GenBank/DDBJ databases">
        <title>Draft Whole-Genome Sequence of the Entomopathogenic Bacterium Xenorhabdus khoisanae.</title>
        <authorList>
            <person name="Naidoo S."/>
            <person name="Featherston J."/>
            <person name="Gray V.M."/>
        </authorList>
    </citation>
    <scope>NUCLEOTIDE SEQUENCE [LARGE SCALE GENOMIC DNA]</scope>
    <source>
        <strain evidence="1 2">MCB</strain>
    </source>
</reference>
<gene>
    <name evidence="1" type="ORF">AB204_00885</name>
</gene>
<evidence type="ECO:0008006" key="3">
    <source>
        <dbReference type="Google" id="ProtNLM"/>
    </source>
</evidence>
<dbReference type="InterPro" id="IPR018841">
    <property type="entry name" value="DUF2442"/>
</dbReference>
<name>A0A0J5FXJ0_9GAMM</name>
<dbReference type="AlphaFoldDB" id="A0A0J5FXJ0"/>
<dbReference type="Proteomes" id="UP000036277">
    <property type="component" value="Unassembled WGS sequence"/>
</dbReference>
<organism evidence="1 2">
    <name type="scientific">Xenorhabdus khoisanae</name>
    <dbReference type="NCBI Taxonomy" id="880157"/>
    <lineage>
        <taxon>Bacteria</taxon>
        <taxon>Pseudomonadati</taxon>
        <taxon>Pseudomonadota</taxon>
        <taxon>Gammaproteobacteria</taxon>
        <taxon>Enterobacterales</taxon>
        <taxon>Morganellaceae</taxon>
        <taxon>Xenorhabdus</taxon>
    </lineage>
</organism>
<dbReference type="OrthoDB" id="9807561at2"/>
<dbReference type="EMBL" id="LFCV01000003">
    <property type="protein sequence ID" value="KMJ46959.1"/>
    <property type="molecule type" value="Genomic_DNA"/>
</dbReference>
<dbReference type="RefSeq" id="WP_047961516.1">
    <property type="nucleotide sequence ID" value="NZ_CAWMBG010000003.1"/>
</dbReference>